<evidence type="ECO:0000256" key="1">
    <source>
        <dbReference type="SAM" id="MobiDB-lite"/>
    </source>
</evidence>
<dbReference type="Gene3D" id="4.10.75.10">
    <property type="entry name" value="Elafin-like"/>
    <property type="match status" value="1"/>
</dbReference>
<dbReference type="SMART" id="SM00217">
    <property type="entry name" value="WAP"/>
    <property type="match status" value="1"/>
</dbReference>
<feature type="compositionally biased region" description="Gly residues" evidence="1">
    <location>
        <begin position="52"/>
        <end position="72"/>
    </location>
</feature>
<sequence>MLRLVLLCLCATASTWAQETSSNSDTPNTRLFGLGGIASAFNNIVGGGNRPGQFGGNQFGGNRPGQFGGNQFGGNRPNQFGGNQFGNNPFGGRPIGGGSIGFGGSGFNNGFGGGVNPGLGGGFGGGLGGGASASCRRWCRTPQGQAYCCESANEPISAAVLKPGQCPPVRPSCPPTRGFAPPRQCSSDGGCGGVDKCCFDTCLQHHTCKPPIGFGRR</sequence>
<accession>A0AAV2QUP3</accession>
<comment type="caution">
    <text evidence="4">The sequence shown here is derived from an EMBL/GenBank/DDBJ whole genome shotgun (WGS) entry which is preliminary data.</text>
</comment>
<feature type="signal peptide" evidence="2">
    <location>
        <begin position="1"/>
        <end position="17"/>
    </location>
</feature>
<protein>
    <recommendedName>
        <fullName evidence="3">WAP domain-containing protein</fullName>
    </recommendedName>
</protein>
<dbReference type="InterPro" id="IPR036645">
    <property type="entry name" value="Elafin-like_sf"/>
</dbReference>
<feature type="compositionally biased region" description="Low complexity" evidence="1">
    <location>
        <begin position="73"/>
        <end position="89"/>
    </location>
</feature>
<reference evidence="4 5" key="1">
    <citation type="submission" date="2024-05" db="EMBL/GenBank/DDBJ databases">
        <authorList>
            <person name="Wallberg A."/>
        </authorList>
    </citation>
    <scope>NUCLEOTIDE SEQUENCE [LARGE SCALE GENOMIC DNA]</scope>
</reference>
<organism evidence="4 5">
    <name type="scientific">Meganyctiphanes norvegica</name>
    <name type="common">Northern krill</name>
    <name type="synonym">Thysanopoda norvegica</name>
    <dbReference type="NCBI Taxonomy" id="48144"/>
    <lineage>
        <taxon>Eukaryota</taxon>
        <taxon>Metazoa</taxon>
        <taxon>Ecdysozoa</taxon>
        <taxon>Arthropoda</taxon>
        <taxon>Crustacea</taxon>
        <taxon>Multicrustacea</taxon>
        <taxon>Malacostraca</taxon>
        <taxon>Eumalacostraca</taxon>
        <taxon>Eucarida</taxon>
        <taxon>Euphausiacea</taxon>
        <taxon>Euphausiidae</taxon>
        <taxon>Meganyctiphanes</taxon>
    </lineage>
</organism>
<feature type="chain" id="PRO_5043988083" description="WAP domain-containing protein" evidence="2">
    <location>
        <begin position="18"/>
        <end position="217"/>
    </location>
</feature>
<feature type="domain" description="WAP" evidence="3">
    <location>
        <begin position="159"/>
        <end position="212"/>
    </location>
</feature>
<evidence type="ECO:0000313" key="5">
    <source>
        <dbReference type="Proteomes" id="UP001497623"/>
    </source>
</evidence>
<evidence type="ECO:0000259" key="3">
    <source>
        <dbReference type="PROSITE" id="PS51390"/>
    </source>
</evidence>
<dbReference type="SUPFAM" id="SSF57256">
    <property type="entry name" value="Elafin-like"/>
    <property type="match status" value="1"/>
</dbReference>
<proteinExistence type="predicted"/>
<dbReference type="Pfam" id="PF00095">
    <property type="entry name" value="WAP"/>
    <property type="match status" value="1"/>
</dbReference>
<dbReference type="InterPro" id="IPR008197">
    <property type="entry name" value="WAP_dom"/>
</dbReference>
<keyword evidence="5" id="KW-1185">Reference proteome</keyword>
<dbReference type="PROSITE" id="PS51390">
    <property type="entry name" value="WAP"/>
    <property type="match status" value="1"/>
</dbReference>
<feature type="region of interest" description="Disordered" evidence="1">
    <location>
        <begin position="52"/>
        <end position="89"/>
    </location>
</feature>
<gene>
    <name evidence="4" type="ORF">MNOR_LOCUS17167</name>
</gene>
<dbReference type="GO" id="GO:0030414">
    <property type="term" value="F:peptidase inhibitor activity"/>
    <property type="evidence" value="ECO:0007669"/>
    <property type="project" value="InterPro"/>
</dbReference>
<evidence type="ECO:0000256" key="2">
    <source>
        <dbReference type="SAM" id="SignalP"/>
    </source>
</evidence>
<keyword evidence="2" id="KW-0732">Signal</keyword>
<evidence type="ECO:0000313" key="4">
    <source>
        <dbReference type="EMBL" id="CAL4102078.1"/>
    </source>
</evidence>
<dbReference type="AlphaFoldDB" id="A0AAV2QUP3"/>
<name>A0AAV2QUP3_MEGNR</name>
<dbReference type="GO" id="GO:0005576">
    <property type="term" value="C:extracellular region"/>
    <property type="evidence" value="ECO:0007669"/>
    <property type="project" value="InterPro"/>
</dbReference>
<dbReference type="EMBL" id="CAXKWB010011626">
    <property type="protein sequence ID" value="CAL4102078.1"/>
    <property type="molecule type" value="Genomic_DNA"/>
</dbReference>
<dbReference type="Proteomes" id="UP001497623">
    <property type="component" value="Unassembled WGS sequence"/>
</dbReference>